<dbReference type="OrthoDB" id="5641374at2"/>
<evidence type="ECO:0000313" key="1">
    <source>
        <dbReference type="EMBL" id="CUA92126.1"/>
    </source>
</evidence>
<evidence type="ECO:0008006" key="3">
    <source>
        <dbReference type="Google" id="ProtNLM"/>
    </source>
</evidence>
<reference evidence="2" key="1">
    <citation type="submission" date="2015-08" db="EMBL/GenBank/DDBJ databases">
        <authorList>
            <person name="Varghese N."/>
        </authorList>
    </citation>
    <scope>NUCLEOTIDE SEQUENCE [LARGE SCALE GENOMIC DNA]</scope>
    <source>
        <strain evidence="2">DSM 23407</strain>
    </source>
</reference>
<dbReference type="Pfam" id="PF12616">
    <property type="entry name" value="DUF3775"/>
    <property type="match status" value="1"/>
</dbReference>
<dbReference type="Proteomes" id="UP000183900">
    <property type="component" value="Unassembled WGS sequence"/>
</dbReference>
<protein>
    <recommendedName>
        <fullName evidence="3">DUF3775 domain-containing protein</fullName>
    </recommendedName>
</protein>
<organism evidence="1 2">
    <name type="scientific">Pannonibacter indicus</name>
    <dbReference type="NCBI Taxonomy" id="466044"/>
    <lineage>
        <taxon>Bacteria</taxon>
        <taxon>Pseudomonadati</taxon>
        <taxon>Pseudomonadota</taxon>
        <taxon>Alphaproteobacteria</taxon>
        <taxon>Hyphomicrobiales</taxon>
        <taxon>Stappiaceae</taxon>
        <taxon>Pannonibacter</taxon>
    </lineage>
</organism>
<accession>A0A0K6HMR9</accession>
<proteinExistence type="predicted"/>
<name>A0A0K6HMR9_9HYPH</name>
<dbReference type="InterPro" id="IPR022254">
    <property type="entry name" value="DUF3775"/>
</dbReference>
<evidence type="ECO:0000313" key="2">
    <source>
        <dbReference type="Proteomes" id="UP000183900"/>
    </source>
</evidence>
<dbReference type="EMBL" id="CYHE01000001">
    <property type="protein sequence ID" value="CUA92126.1"/>
    <property type="molecule type" value="Genomic_DNA"/>
</dbReference>
<gene>
    <name evidence="1" type="ORF">Ga0061067_101296</name>
</gene>
<dbReference type="AlphaFoldDB" id="A0A0K6HMR9"/>
<sequence length="136" mass="14883">MAVELTLSPETIRMLVQKARSAAAALNDAFEEDRGNGIDFDEDHLSDLHMHNALAEEESIDLSEEELRELISDLNVDESAELVAIAWVGRGDFDASDFDQAVEEARARGMKGAASYLIGLPLLADYLENGLETLGF</sequence>
<dbReference type="RefSeq" id="WP_055454045.1">
    <property type="nucleotide sequence ID" value="NZ_CYHE01000001.1"/>
</dbReference>
<keyword evidence="2" id="KW-1185">Reference proteome</keyword>